<organism evidence="7 8">
    <name type="scientific">Rhamnusium bicolor</name>
    <dbReference type="NCBI Taxonomy" id="1586634"/>
    <lineage>
        <taxon>Eukaryota</taxon>
        <taxon>Metazoa</taxon>
        <taxon>Ecdysozoa</taxon>
        <taxon>Arthropoda</taxon>
        <taxon>Hexapoda</taxon>
        <taxon>Insecta</taxon>
        <taxon>Pterygota</taxon>
        <taxon>Neoptera</taxon>
        <taxon>Endopterygota</taxon>
        <taxon>Coleoptera</taxon>
        <taxon>Polyphaga</taxon>
        <taxon>Cucujiformia</taxon>
        <taxon>Chrysomeloidea</taxon>
        <taxon>Cerambycidae</taxon>
        <taxon>Lepturinae</taxon>
        <taxon>Rhagiini</taxon>
        <taxon>Rhamnusium</taxon>
    </lineage>
</organism>
<feature type="transmembrane region" description="Helical" evidence="5">
    <location>
        <begin position="6"/>
        <end position="26"/>
    </location>
</feature>
<comment type="subcellular location">
    <subcellularLocation>
        <location evidence="1">Membrane</location>
        <topology evidence="1">Multi-pass membrane protein</topology>
    </subcellularLocation>
</comment>
<accession>A0AAV8X1V8</accession>
<evidence type="ECO:0000256" key="3">
    <source>
        <dbReference type="ARBA" id="ARBA00022989"/>
    </source>
</evidence>
<evidence type="ECO:0000256" key="2">
    <source>
        <dbReference type="ARBA" id="ARBA00022692"/>
    </source>
</evidence>
<dbReference type="EMBL" id="JANEYF010004013">
    <property type="protein sequence ID" value="KAJ8932566.1"/>
    <property type="molecule type" value="Genomic_DNA"/>
</dbReference>
<sequence length="105" mass="11659">MVLRSVLAGVIVVALKGMLMQITAVWKFWKLSKMDAVVWVATFLTVVFISIDIGLLIGIIMSLITILILGFKPYTCLLGSVPKTDLYLDIDRYKGVNGILIIILF</sequence>
<name>A0AAV8X1V8_9CUCU</name>
<feature type="domain" description="SLC26A/SulP transporter" evidence="6">
    <location>
        <begin position="4"/>
        <end position="42"/>
    </location>
</feature>
<keyword evidence="2 5" id="KW-0812">Transmembrane</keyword>
<dbReference type="Proteomes" id="UP001162156">
    <property type="component" value="Unassembled WGS sequence"/>
</dbReference>
<reference evidence="7" key="1">
    <citation type="journal article" date="2023" name="Insect Mol. Biol.">
        <title>Genome sequencing provides insights into the evolution of gene families encoding plant cell wall-degrading enzymes in longhorned beetles.</title>
        <authorList>
            <person name="Shin N.R."/>
            <person name="Okamura Y."/>
            <person name="Kirsch R."/>
            <person name="Pauchet Y."/>
        </authorList>
    </citation>
    <scope>NUCLEOTIDE SEQUENCE</scope>
    <source>
        <strain evidence="7">RBIC_L_NR</strain>
    </source>
</reference>
<evidence type="ECO:0000256" key="1">
    <source>
        <dbReference type="ARBA" id="ARBA00004141"/>
    </source>
</evidence>
<dbReference type="AlphaFoldDB" id="A0AAV8X1V8"/>
<dbReference type="Pfam" id="PF00916">
    <property type="entry name" value="Sulfate_transp"/>
    <property type="match status" value="1"/>
</dbReference>
<feature type="transmembrane region" description="Helical" evidence="5">
    <location>
        <begin position="38"/>
        <end position="71"/>
    </location>
</feature>
<comment type="caution">
    <text evidence="7">The sequence shown here is derived from an EMBL/GenBank/DDBJ whole genome shotgun (WGS) entry which is preliminary data.</text>
</comment>
<evidence type="ECO:0000313" key="8">
    <source>
        <dbReference type="Proteomes" id="UP001162156"/>
    </source>
</evidence>
<dbReference type="InterPro" id="IPR001902">
    <property type="entry name" value="SLC26A/SulP_fam"/>
</dbReference>
<proteinExistence type="predicted"/>
<keyword evidence="3 5" id="KW-1133">Transmembrane helix</keyword>
<dbReference type="GO" id="GO:0055085">
    <property type="term" value="P:transmembrane transport"/>
    <property type="evidence" value="ECO:0007669"/>
    <property type="project" value="InterPro"/>
</dbReference>
<dbReference type="GO" id="GO:0016020">
    <property type="term" value="C:membrane"/>
    <property type="evidence" value="ECO:0007669"/>
    <property type="project" value="UniProtKB-SubCell"/>
</dbReference>
<dbReference type="InterPro" id="IPR011547">
    <property type="entry name" value="SLC26A/SulP_dom"/>
</dbReference>
<protein>
    <recommendedName>
        <fullName evidence="6">SLC26A/SulP transporter domain-containing protein</fullName>
    </recommendedName>
</protein>
<keyword evidence="4 5" id="KW-0472">Membrane</keyword>
<evidence type="ECO:0000256" key="5">
    <source>
        <dbReference type="SAM" id="Phobius"/>
    </source>
</evidence>
<evidence type="ECO:0000313" key="7">
    <source>
        <dbReference type="EMBL" id="KAJ8932566.1"/>
    </source>
</evidence>
<keyword evidence="8" id="KW-1185">Reference proteome</keyword>
<evidence type="ECO:0000256" key="4">
    <source>
        <dbReference type="ARBA" id="ARBA00023136"/>
    </source>
</evidence>
<gene>
    <name evidence="7" type="ORF">NQ314_014584</name>
</gene>
<evidence type="ECO:0000259" key="6">
    <source>
        <dbReference type="Pfam" id="PF00916"/>
    </source>
</evidence>
<dbReference type="PANTHER" id="PTHR11814">
    <property type="entry name" value="SULFATE TRANSPORTER"/>
    <property type="match status" value="1"/>
</dbReference>